<gene>
    <name evidence="7" type="ORF">GDO54_002664</name>
</gene>
<keyword evidence="4 5" id="KW-0472">Membrane</keyword>
<dbReference type="InterPro" id="IPR020846">
    <property type="entry name" value="MFS_dom"/>
</dbReference>
<feature type="transmembrane region" description="Helical" evidence="5">
    <location>
        <begin position="124"/>
        <end position="145"/>
    </location>
</feature>
<evidence type="ECO:0000256" key="1">
    <source>
        <dbReference type="ARBA" id="ARBA00004141"/>
    </source>
</evidence>
<dbReference type="GO" id="GO:0022857">
    <property type="term" value="F:transmembrane transporter activity"/>
    <property type="evidence" value="ECO:0007669"/>
    <property type="project" value="InterPro"/>
</dbReference>
<feature type="transmembrane region" description="Helical" evidence="5">
    <location>
        <begin position="58"/>
        <end position="77"/>
    </location>
</feature>
<dbReference type="Gene3D" id="1.20.1250.20">
    <property type="entry name" value="MFS general substrate transporter like domains"/>
    <property type="match status" value="1"/>
</dbReference>
<feature type="transmembrane region" description="Helical" evidence="5">
    <location>
        <begin position="207"/>
        <end position="227"/>
    </location>
</feature>
<keyword evidence="8" id="KW-1185">Reference proteome</keyword>
<evidence type="ECO:0000259" key="6">
    <source>
        <dbReference type="PROSITE" id="PS50850"/>
    </source>
</evidence>
<feature type="transmembrane region" description="Helical" evidence="5">
    <location>
        <begin position="233"/>
        <end position="251"/>
    </location>
</feature>
<feature type="domain" description="Major facilitator superfamily (MFS) profile" evidence="6">
    <location>
        <begin position="1"/>
        <end position="376"/>
    </location>
</feature>
<dbReference type="InterPro" id="IPR011701">
    <property type="entry name" value="MFS"/>
</dbReference>
<keyword evidence="3 5" id="KW-1133">Transmembrane helix</keyword>
<organism evidence="7 8">
    <name type="scientific">Pyxicephalus adspersus</name>
    <name type="common">African bullfrog</name>
    <dbReference type="NCBI Taxonomy" id="30357"/>
    <lineage>
        <taxon>Eukaryota</taxon>
        <taxon>Metazoa</taxon>
        <taxon>Chordata</taxon>
        <taxon>Craniata</taxon>
        <taxon>Vertebrata</taxon>
        <taxon>Euteleostomi</taxon>
        <taxon>Amphibia</taxon>
        <taxon>Batrachia</taxon>
        <taxon>Anura</taxon>
        <taxon>Neobatrachia</taxon>
        <taxon>Ranoidea</taxon>
        <taxon>Pyxicephalidae</taxon>
        <taxon>Pyxicephalinae</taxon>
        <taxon>Pyxicephalus</taxon>
    </lineage>
</organism>
<dbReference type="PANTHER" id="PTHR24064">
    <property type="entry name" value="SOLUTE CARRIER FAMILY 22 MEMBER"/>
    <property type="match status" value="1"/>
</dbReference>
<evidence type="ECO:0000313" key="8">
    <source>
        <dbReference type="Proteomes" id="UP001181693"/>
    </source>
</evidence>
<name>A0AAV2ZYW1_PYXAD</name>
<dbReference type="Pfam" id="PF07690">
    <property type="entry name" value="MFS_1"/>
    <property type="match status" value="1"/>
</dbReference>
<evidence type="ECO:0000256" key="3">
    <source>
        <dbReference type="ARBA" id="ARBA00022989"/>
    </source>
</evidence>
<feature type="transmembrane region" description="Helical" evidence="5">
    <location>
        <begin position="288"/>
        <end position="312"/>
    </location>
</feature>
<feature type="transmembrane region" description="Helical" evidence="5">
    <location>
        <begin position="89"/>
        <end position="112"/>
    </location>
</feature>
<accession>A0AAV2ZYW1</accession>
<sequence length="389" mass="43289">MKELAQSIYMAGVLAGAMVYGSLADRFGRRVIILCCLLQTALMGTGAAFAPYFSIYCFFRFMTGMGICGFTINDLGLTMEWTPLRYRPTVSVFQGTCLTVGQIILPGVAYVIRDWHWLQLALSVPYFFFFILVCWVPESFLWLVIANRSQQAVHNLNRVARINGDKDGIPVTLEMLKGETNNNSPALTSRITPIDLFRTPAMRTMTIFLSMTWFSSSFCFFALAMDIQKFGTSIYLVQVVFGCVELPLRVLSTLMSAYVGRRFAISIFLIVPGILILCSLAVPKDLLLLQLFLTVLSKGFLGSSIVCAYLYTTELFPTVLRQTGIGFTNMMMRLGAVIAPLVMMTKAYAPFLPLVIFGTVPIVCGLPILWLPETLNSSLLDTVDEVEAR</sequence>
<dbReference type="PROSITE" id="PS50850">
    <property type="entry name" value="MFS"/>
    <property type="match status" value="1"/>
</dbReference>
<comment type="subcellular location">
    <subcellularLocation>
        <location evidence="1">Membrane</location>
        <topology evidence="1">Multi-pass membrane protein</topology>
    </subcellularLocation>
</comment>
<dbReference type="SUPFAM" id="SSF103473">
    <property type="entry name" value="MFS general substrate transporter"/>
    <property type="match status" value="1"/>
</dbReference>
<feature type="transmembrane region" description="Helical" evidence="5">
    <location>
        <begin position="324"/>
        <end position="345"/>
    </location>
</feature>
<feature type="transmembrane region" description="Helical" evidence="5">
    <location>
        <begin position="31"/>
        <end position="52"/>
    </location>
</feature>
<protein>
    <recommendedName>
        <fullName evidence="6">Major facilitator superfamily (MFS) profile domain-containing protein</fullName>
    </recommendedName>
</protein>
<dbReference type="Proteomes" id="UP001181693">
    <property type="component" value="Unassembled WGS sequence"/>
</dbReference>
<dbReference type="GO" id="GO:0016020">
    <property type="term" value="C:membrane"/>
    <property type="evidence" value="ECO:0007669"/>
    <property type="project" value="UniProtKB-SubCell"/>
</dbReference>
<dbReference type="EMBL" id="DYDO01000010">
    <property type="protein sequence ID" value="DBA17181.1"/>
    <property type="molecule type" value="Genomic_DNA"/>
</dbReference>
<keyword evidence="2 5" id="KW-0812">Transmembrane</keyword>
<evidence type="ECO:0000256" key="2">
    <source>
        <dbReference type="ARBA" id="ARBA00022692"/>
    </source>
</evidence>
<proteinExistence type="predicted"/>
<dbReference type="InterPro" id="IPR036259">
    <property type="entry name" value="MFS_trans_sf"/>
</dbReference>
<evidence type="ECO:0000256" key="4">
    <source>
        <dbReference type="ARBA" id="ARBA00023136"/>
    </source>
</evidence>
<feature type="transmembrane region" description="Helical" evidence="5">
    <location>
        <begin position="263"/>
        <end position="282"/>
    </location>
</feature>
<evidence type="ECO:0000256" key="5">
    <source>
        <dbReference type="SAM" id="Phobius"/>
    </source>
</evidence>
<reference evidence="7" key="1">
    <citation type="thesis" date="2020" institute="ProQuest LLC" country="789 East Eisenhower Parkway, Ann Arbor, MI, USA">
        <title>Comparative Genomics and Chromosome Evolution.</title>
        <authorList>
            <person name="Mudd A.B."/>
        </authorList>
    </citation>
    <scope>NUCLEOTIDE SEQUENCE</scope>
    <source>
        <strain evidence="7">1538</strain>
        <tissue evidence="7">Blood</tissue>
    </source>
</reference>
<feature type="transmembrane region" description="Helical" evidence="5">
    <location>
        <begin position="351"/>
        <end position="371"/>
    </location>
</feature>
<evidence type="ECO:0000313" key="7">
    <source>
        <dbReference type="EMBL" id="DBA17181.1"/>
    </source>
</evidence>
<comment type="caution">
    <text evidence="7">The sequence shown here is derived from an EMBL/GenBank/DDBJ whole genome shotgun (WGS) entry which is preliminary data.</text>
</comment>
<feature type="transmembrane region" description="Helical" evidence="5">
    <location>
        <begin position="6"/>
        <end position="24"/>
    </location>
</feature>
<dbReference type="AlphaFoldDB" id="A0AAV2ZYW1"/>